<feature type="transmembrane region" description="Helical" evidence="1">
    <location>
        <begin position="108"/>
        <end position="127"/>
    </location>
</feature>
<comment type="caution">
    <text evidence="2">The sequence shown here is derived from an EMBL/GenBank/DDBJ whole genome shotgun (WGS) entry which is preliminary data.</text>
</comment>
<evidence type="ECO:0000313" key="2">
    <source>
        <dbReference type="EMBL" id="GAA4043836.1"/>
    </source>
</evidence>
<feature type="transmembrane region" description="Helical" evidence="1">
    <location>
        <begin position="66"/>
        <end position="87"/>
    </location>
</feature>
<dbReference type="RefSeq" id="WP_345090548.1">
    <property type="nucleotide sequence ID" value="NZ_BAABCS010000004.1"/>
</dbReference>
<reference evidence="3" key="1">
    <citation type="journal article" date="2019" name="Int. J. Syst. Evol. Microbiol.">
        <title>The Global Catalogue of Microorganisms (GCM) 10K type strain sequencing project: providing services to taxonomists for standard genome sequencing and annotation.</title>
        <authorList>
            <consortium name="The Broad Institute Genomics Platform"/>
            <consortium name="The Broad Institute Genome Sequencing Center for Infectious Disease"/>
            <person name="Wu L."/>
            <person name="Ma J."/>
        </authorList>
    </citation>
    <scope>NUCLEOTIDE SEQUENCE [LARGE SCALE GENOMIC DNA]</scope>
    <source>
        <strain evidence="3">JCM 17068</strain>
    </source>
</reference>
<sequence>MVLLKAYQYFFYKLYRFYESSTYSRWWSDWKAYITILALSIWLYCAMDTCYHYFFNVPMVSSDDIIDLGMLIFGLIVSVLNWYLFVYQNKWKNIVEEFDKLSDKENRIGGTIVWIIIISITIFYWFYSIPLLEKLKYNS</sequence>
<proteinExistence type="predicted"/>
<evidence type="ECO:0000256" key="1">
    <source>
        <dbReference type="SAM" id="Phobius"/>
    </source>
</evidence>
<accession>A0ABP7UI57</accession>
<dbReference type="EMBL" id="BAABCS010000004">
    <property type="protein sequence ID" value="GAA4043836.1"/>
    <property type="molecule type" value="Genomic_DNA"/>
</dbReference>
<keyword evidence="1" id="KW-0812">Transmembrane</keyword>
<keyword evidence="1" id="KW-0472">Membrane</keyword>
<keyword evidence="3" id="KW-1185">Reference proteome</keyword>
<name>A0ABP7UI57_9FLAO</name>
<dbReference type="Proteomes" id="UP001500426">
    <property type="component" value="Unassembled WGS sequence"/>
</dbReference>
<gene>
    <name evidence="2" type="ORF">GCM10022388_06250</name>
</gene>
<evidence type="ECO:0008006" key="4">
    <source>
        <dbReference type="Google" id="ProtNLM"/>
    </source>
</evidence>
<feature type="transmembrane region" description="Helical" evidence="1">
    <location>
        <begin position="32"/>
        <end position="54"/>
    </location>
</feature>
<protein>
    <recommendedName>
        <fullName evidence="4">DUF4234 domain-containing protein</fullName>
    </recommendedName>
</protein>
<evidence type="ECO:0000313" key="3">
    <source>
        <dbReference type="Proteomes" id="UP001500426"/>
    </source>
</evidence>
<keyword evidence="1" id="KW-1133">Transmembrane helix</keyword>
<organism evidence="2 3">
    <name type="scientific">Flavobacterium chungnamense</name>
    <dbReference type="NCBI Taxonomy" id="706182"/>
    <lineage>
        <taxon>Bacteria</taxon>
        <taxon>Pseudomonadati</taxon>
        <taxon>Bacteroidota</taxon>
        <taxon>Flavobacteriia</taxon>
        <taxon>Flavobacteriales</taxon>
        <taxon>Flavobacteriaceae</taxon>
        <taxon>Flavobacterium</taxon>
    </lineage>
</organism>